<evidence type="ECO:0000313" key="3">
    <source>
        <dbReference type="Proteomes" id="UP001485043"/>
    </source>
</evidence>
<protein>
    <submittedName>
        <fullName evidence="2">Uncharacterized protein</fullName>
    </submittedName>
</protein>
<feature type="region of interest" description="Disordered" evidence="1">
    <location>
        <begin position="125"/>
        <end position="164"/>
    </location>
</feature>
<dbReference type="AlphaFoldDB" id="A0AAW1T4W6"/>
<feature type="compositionally biased region" description="Polar residues" evidence="1">
    <location>
        <begin position="128"/>
        <end position="137"/>
    </location>
</feature>
<gene>
    <name evidence="2" type="ORF">WJX84_000768</name>
</gene>
<proteinExistence type="predicted"/>
<accession>A0AAW1T4W6</accession>
<organism evidence="2 3">
    <name type="scientific">Apatococcus fuscideae</name>
    <dbReference type="NCBI Taxonomy" id="2026836"/>
    <lineage>
        <taxon>Eukaryota</taxon>
        <taxon>Viridiplantae</taxon>
        <taxon>Chlorophyta</taxon>
        <taxon>core chlorophytes</taxon>
        <taxon>Trebouxiophyceae</taxon>
        <taxon>Chlorellales</taxon>
        <taxon>Chlorellaceae</taxon>
        <taxon>Apatococcus</taxon>
    </lineage>
</organism>
<sequence length="214" mass="22579">MIGLLSKAVHDRSGREQQPGLDHMNTAASHAEDPSTKESLCTAAETEPAIGSTAAPPDSLPAVLHRLQGALEDARPLLEAVLDDRPFIVRPAEIFNIQACLTSVISRFPQVSSLLQAAASSLDKRQTEASTSHSNILPTPGTATPVHAPTSAPPASLWGSGHVASDPSRGAHRAFDYLCEEGSSQELLVLLSQLPPELVIKIATAANLQHDVLQ</sequence>
<keyword evidence="3" id="KW-1185">Reference proteome</keyword>
<evidence type="ECO:0000313" key="2">
    <source>
        <dbReference type="EMBL" id="KAK9864052.1"/>
    </source>
</evidence>
<name>A0AAW1T4W6_9CHLO</name>
<dbReference type="EMBL" id="JALJOV010000398">
    <property type="protein sequence ID" value="KAK9864052.1"/>
    <property type="molecule type" value="Genomic_DNA"/>
</dbReference>
<feature type="region of interest" description="Disordered" evidence="1">
    <location>
        <begin position="1"/>
        <end position="42"/>
    </location>
</feature>
<comment type="caution">
    <text evidence="2">The sequence shown here is derived from an EMBL/GenBank/DDBJ whole genome shotgun (WGS) entry which is preliminary data.</text>
</comment>
<dbReference type="Proteomes" id="UP001485043">
    <property type="component" value="Unassembled WGS sequence"/>
</dbReference>
<reference evidence="2 3" key="1">
    <citation type="journal article" date="2024" name="Nat. Commun.">
        <title>Phylogenomics reveals the evolutionary origins of lichenization in chlorophyte algae.</title>
        <authorList>
            <person name="Puginier C."/>
            <person name="Libourel C."/>
            <person name="Otte J."/>
            <person name="Skaloud P."/>
            <person name="Haon M."/>
            <person name="Grisel S."/>
            <person name="Petersen M."/>
            <person name="Berrin J.G."/>
            <person name="Delaux P.M."/>
            <person name="Dal Grande F."/>
            <person name="Keller J."/>
        </authorList>
    </citation>
    <scope>NUCLEOTIDE SEQUENCE [LARGE SCALE GENOMIC DNA]</scope>
    <source>
        <strain evidence="2 3">SAG 2523</strain>
    </source>
</reference>
<evidence type="ECO:0000256" key="1">
    <source>
        <dbReference type="SAM" id="MobiDB-lite"/>
    </source>
</evidence>